<keyword evidence="2" id="KW-0472">Membrane</keyword>
<dbReference type="AlphaFoldDB" id="A0A4R6V3W9"/>
<sequence>MPREKDAVASRSPLRGWAGIPLGAVFIGCTMIPASPALADGPVLSLGLKGDQVEPGDRFELPLLVGNELDGTDIAITGVSVTDSPDVPDLSVSELPEVLEAGTTAAADITGTAPSPVPVEVAVLISYEYGVPVDCPDPSPSAEPSGSASPDASPDQEPPEESCEETRTGTAQISADVTVARPVPTPPPTPAPTGSESGSPGGAPPGNGQSTSPDGGGSPAPTSVRSSRPSSPRGPSTASGSPVTRRPAAPSSPVTTGSSSRPDLPSGPADLPSLPVPSDDGYADLPMVTPGEGENGTAAPVAQEARAVRGSITPAILLGFLVLLLLLSAPLAPVRRVRVSGAYVGRRRKRGG</sequence>
<evidence type="ECO:0000313" key="4">
    <source>
        <dbReference type="Proteomes" id="UP000295281"/>
    </source>
</evidence>
<feature type="compositionally biased region" description="Low complexity" evidence="1">
    <location>
        <begin position="219"/>
        <end position="242"/>
    </location>
</feature>
<accession>A0A4R6V3W9</accession>
<feature type="region of interest" description="Disordered" evidence="1">
    <location>
        <begin position="134"/>
        <end position="298"/>
    </location>
</feature>
<dbReference type="EMBL" id="SNYN01000001">
    <property type="protein sequence ID" value="TDQ54924.1"/>
    <property type="molecule type" value="Genomic_DNA"/>
</dbReference>
<gene>
    <name evidence="3" type="ORF">EV190_101243</name>
</gene>
<dbReference type="RefSeq" id="WP_133739531.1">
    <property type="nucleotide sequence ID" value="NZ_SNYN01000001.1"/>
</dbReference>
<feature type="transmembrane region" description="Helical" evidence="2">
    <location>
        <begin position="312"/>
        <end position="332"/>
    </location>
</feature>
<keyword evidence="2" id="KW-1133">Transmembrane helix</keyword>
<dbReference type="PROSITE" id="PS51257">
    <property type="entry name" value="PROKAR_LIPOPROTEIN"/>
    <property type="match status" value="1"/>
</dbReference>
<proteinExistence type="predicted"/>
<evidence type="ECO:0000313" key="3">
    <source>
        <dbReference type="EMBL" id="TDQ54924.1"/>
    </source>
</evidence>
<dbReference type="OrthoDB" id="10014280at2"/>
<keyword evidence="2" id="KW-0812">Transmembrane</keyword>
<evidence type="ECO:0000256" key="2">
    <source>
        <dbReference type="SAM" id="Phobius"/>
    </source>
</evidence>
<name>A0A4R6V3W9_9ACTN</name>
<reference evidence="3 4" key="1">
    <citation type="submission" date="2019-03" db="EMBL/GenBank/DDBJ databases">
        <title>Genomic Encyclopedia of Type Strains, Phase IV (KMG-IV): sequencing the most valuable type-strain genomes for metagenomic binning, comparative biology and taxonomic classification.</title>
        <authorList>
            <person name="Goeker M."/>
        </authorList>
    </citation>
    <scope>NUCLEOTIDE SEQUENCE [LARGE SCALE GENOMIC DNA]</scope>
    <source>
        <strain evidence="3 4">DSM 46770</strain>
    </source>
</reference>
<keyword evidence="4" id="KW-1185">Reference proteome</keyword>
<evidence type="ECO:0000256" key="1">
    <source>
        <dbReference type="SAM" id="MobiDB-lite"/>
    </source>
</evidence>
<feature type="compositionally biased region" description="Low complexity" evidence="1">
    <location>
        <begin position="142"/>
        <end position="155"/>
    </location>
</feature>
<dbReference type="Proteomes" id="UP000295281">
    <property type="component" value="Unassembled WGS sequence"/>
</dbReference>
<protein>
    <submittedName>
        <fullName evidence="3">Uncharacterized protein</fullName>
    </submittedName>
</protein>
<comment type="caution">
    <text evidence="3">The sequence shown here is derived from an EMBL/GenBank/DDBJ whole genome shotgun (WGS) entry which is preliminary data.</text>
</comment>
<feature type="compositionally biased region" description="Polar residues" evidence="1">
    <location>
        <begin position="252"/>
        <end position="261"/>
    </location>
</feature>
<organism evidence="3 4">
    <name type="scientific">Actinorugispora endophytica</name>
    <dbReference type="NCBI Taxonomy" id="1605990"/>
    <lineage>
        <taxon>Bacteria</taxon>
        <taxon>Bacillati</taxon>
        <taxon>Actinomycetota</taxon>
        <taxon>Actinomycetes</taxon>
        <taxon>Streptosporangiales</taxon>
        <taxon>Nocardiopsidaceae</taxon>
        <taxon>Actinorugispora</taxon>
    </lineage>
</organism>